<dbReference type="AlphaFoldDB" id="X0Y9Z9"/>
<reference evidence="1" key="1">
    <citation type="journal article" date="2014" name="Front. Microbiol.">
        <title>High frequency of phylogenetically diverse reductive dehalogenase-homologous genes in deep subseafloor sedimentary metagenomes.</title>
        <authorList>
            <person name="Kawai M."/>
            <person name="Futagami T."/>
            <person name="Toyoda A."/>
            <person name="Takaki Y."/>
            <person name="Nishi S."/>
            <person name="Hori S."/>
            <person name="Arai W."/>
            <person name="Tsubouchi T."/>
            <person name="Morono Y."/>
            <person name="Uchiyama I."/>
            <person name="Ito T."/>
            <person name="Fujiyama A."/>
            <person name="Inagaki F."/>
            <person name="Takami H."/>
        </authorList>
    </citation>
    <scope>NUCLEOTIDE SEQUENCE</scope>
    <source>
        <strain evidence="1">Expedition CK06-06</strain>
    </source>
</reference>
<dbReference type="EMBL" id="BARS01049501">
    <property type="protein sequence ID" value="GAG33686.1"/>
    <property type="molecule type" value="Genomic_DNA"/>
</dbReference>
<organism evidence="1">
    <name type="scientific">marine sediment metagenome</name>
    <dbReference type="NCBI Taxonomy" id="412755"/>
    <lineage>
        <taxon>unclassified sequences</taxon>
        <taxon>metagenomes</taxon>
        <taxon>ecological metagenomes</taxon>
    </lineage>
</organism>
<sequence>MIKRGKGQRTPEGPARAWLKVAAEKPEAVIEDNFVGTRDREDEGSYVFYPCYRGGLVFNGIIKPLITCNQGGFYNLR</sequence>
<evidence type="ECO:0000313" key="1">
    <source>
        <dbReference type="EMBL" id="GAG33686.1"/>
    </source>
</evidence>
<gene>
    <name evidence="1" type="ORF">S01H1_74041</name>
</gene>
<accession>X0Y9Z9</accession>
<name>X0Y9Z9_9ZZZZ</name>
<proteinExistence type="predicted"/>
<protein>
    <submittedName>
        <fullName evidence="1">Uncharacterized protein</fullName>
    </submittedName>
</protein>
<comment type="caution">
    <text evidence="1">The sequence shown here is derived from an EMBL/GenBank/DDBJ whole genome shotgun (WGS) entry which is preliminary data.</text>
</comment>